<proteinExistence type="predicted"/>
<evidence type="ECO:0000313" key="5">
    <source>
        <dbReference type="Proteomes" id="UP000633509"/>
    </source>
</evidence>
<dbReference type="InterPro" id="IPR036052">
    <property type="entry name" value="TrpB-like_PALP_sf"/>
</dbReference>
<reference evidence="4 5" key="1">
    <citation type="submission" date="2020-10" db="EMBL/GenBank/DDBJ databases">
        <title>Sequencing the genomes of 1000 actinobacteria strains.</title>
        <authorList>
            <person name="Klenk H.-P."/>
        </authorList>
    </citation>
    <scope>NUCLEOTIDE SEQUENCE [LARGE SCALE GENOMIC DNA]</scope>
    <source>
        <strain evidence="4 5">DSM 43173</strain>
    </source>
</reference>
<keyword evidence="4" id="KW-0456">Lyase</keyword>
<evidence type="ECO:0000259" key="3">
    <source>
        <dbReference type="Pfam" id="PF00291"/>
    </source>
</evidence>
<dbReference type="EMBL" id="JADBEK010000001">
    <property type="protein sequence ID" value="MBE1584691.1"/>
    <property type="molecule type" value="Genomic_DNA"/>
</dbReference>
<dbReference type="EC" id="4.3.1.15" evidence="4"/>
<protein>
    <submittedName>
        <fullName evidence="4">Diaminopropionate ammonia-lyase</fullName>
        <ecNumber evidence="4">4.3.1.15</ecNumber>
    </submittedName>
</protein>
<sequence>MEYLNPARAPYTAHDRALIGTEHARQARAHFARHPSYRPTPVRTIPGLAGTEAVHVKDESGRMGLGSFKALGGAYAVHLLAEHEGGGTPFVCASAGNHGVSVASGAAEVGVDCVVYLSEGVPEAFAQRLRGLGAEVRRSGEDYEASMAAAIEAAELNGWRLVADSSWNGYTGVPLDVMRGYTVLFDELADPGALPAVPPRAGGPAASPGARAGLEAYSGSLNGSSAATGGHSAPHGAAGAPTHVFLQAGVGGLAAAGAAYVRDRWGEQPKIVVVEPEGAPCLLESARAGEPVRVQGGRTALGRLDCLEPSIIAHQLLHHLADLYMTITDDQAADAARLLAGHGVHLSECGAAGAAGLLALTPAARDALALDDASRPLLVGTEGPLEPK</sequence>
<organism evidence="4 5">
    <name type="scientific">Nonomuraea angiospora</name>
    <dbReference type="NCBI Taxonomy" id="46172"/>
    <lineage>
        <taxon>Bacteria</taxon>
        <taxon>Bacillati</taxon>
        <taxon>Actinomycetota</taxon>
        <taxon>Actinomycetes</taxon>
        <taxon>Streptosporangiales</taxon>
        <taxon>Streptosporangiaceae</taxon>
        <taxon>Nonomuraea</taxon>
    </lineage>
</organism>
<comment type="cofactor">
    <cofactor evidence="1">
        <name>pyridoxal 5'-phosphate</name>
        <dbReference type="ChEBI" id="CHEBI:597326"/>
    </cofactor>
</comment>
<feature type="domain" description="Tryptophan synthase beta chain-like PALP" evidence="3">
    <location>
        <begin position="36"/>
        <end position="360"/>
    </location>
</feature>
<dbReference type="SUPFAM" id="SSF53686">
    <property type="entry name" value="Tryptophan synthase beta subunit-like PLP-dependent enzymes"/>
    <property type="match status" value="1"/>
</dbReference>
<dbReference type="RefSeq" id="WP_192785566.1">
    <property type="nucleotide sequence ID" value="NZ_JADBEK010000001.1"/>
</dbReference>
<keyword evidence="5" id="KW-1185">Reference proteome</keyword>
<accession>A0ABR9LVK8</accession>
<keyword evidence="2" id="KW-0663">Pyridoxal phosphate</keyword>
<name>A0ABR9LVK8_9ACTN</name>
<gene>
    <name evidence="4" type="ORF">H4W80_002949</name>
</gene>
<dbReference type="PANTHER" id="PTHR42937">
    <property type="match status" value="1"/>
</dbReference>
<dbReference type="GO" id="GO:0008838">
    <property type="term" value="F:diaminopropionate ammonia-lyase activity"/>
    <property type="evidence" value="ECO:0007669"/>
    <property type="project" value="UniProtKB-EC"/>
</dbReference>
<dbReference type="Proteomes" id="UP000633509">
    <property type="component" value="Unassembled WGS sequence"/>
</dbReference>
<evidence type="ECO:0000313" key="4">
    <source>
        <dbReference type="EMBL" id="MBE1584691.1"/>
    </source>
</evidence>
<evidence type="ECO:0000256" key="2">
    <source>
        <dbReference type="ARBA" id="ARBA00022898"/>
    </source>
</evidence>
<comment type="caution">
    <text evidence="4">The sequence shown here is derived from an EMBL/GenBank/DDBJ whole genome shotgun (WGS) entry which is preliminary data.</text>
</comment>
<dbReference type="InterPro" id="IPR001926">
    <property type="entry name" value="TrpB-like_PALP"/>
</dbReference>
<dbReference type="Pfam" id="PF00291">
    <property type="entry name" value="PALP"/>
    <property type="match status" value="1"/>
</dbReference>
<dbReference type="Gene3D" id="3.40.50.1100">
    <property type="match status" value="2"/>
</dbReference>
<evidence type="ECO:0000256" key="1">
    <source>
        <dbReference type="ARBA" id="ARBA00001933"/>
    </source>
</evidence>
<dbReference type="PANTHER" id="PTHR42937:SF1">
    <property type="entry name" value="DIAMINOPROPIONATE AMMONIA-LYASE"/>
    <property type="match status" value="1"/>
</dbReference>